<dbReference type="RefSeq" id="WP_387976423.1">
    <property type="nucleotide sequence ID" value="NZ_JBHRWO010000011.1"/>
</dbReference>
<organism evidence="1 2">
    <name type="scientific">Glycomyces rhizosphaerae</name>
    <dbReference type="NCBI Taxonomy" id="2054422"/>
    <lineage>
        <taxon>Bacteria</taxon>
        <taxon>Bacillati</taxon>
        <taxon>Actinomycetota</taxon>
        <taxon>Actinomycetes</taxon>
        <taxon>Glycomycetales</taxon>
        <taxon>Glycomycetaceae</taxon>
        <taxon>Glycomyces</taxon>
    </lineage>
</organism>
<protein>
    <submittedName>
        <fullName evidence="1">PmoA family protein</fullName>
    </submittedName>
</protein>
<dbReference type="EMBL" id="JBHRWO010000011">
    <property type="protein sequence ID" value="MFC3493637.1"/>
    <property type="molecule type" value="Genomic_DNA"/>
</dbReference>
<dbReference type="Proteomes" id="UP001595712">
    <property type="component" value="Unassembled WGS sequence"/>
</dbReference>
<dbReference type="InterPro" id="IPR029475">
    <property type="entry name" value="DUF6807"/>
</dbReference>
<dbReference type="Pfam" id="PF14100">
    <property type="entry name" value="DUF6807"/>
    <property type="match status" value="1"/>
</dbReference>
<comment type="caution">
    <text evidence="1">The sequence shown here is derived from an EMBL/GenBank/DDBJ whole genome shotgun (WGS) entry which is preliminary data.</text>
</comment>
<keyword evidence="2" id="KW-1185">Reference proteome</keyword>
<accession>A0ABV7Q3E2</accession>
<gene>
    <name evidence="1" type="ORF">ACFO8M_14245</name>
</gene>
<proteinExistence type="predicted"/>
<name>A0ABV7Q3E2_9ACTN</name>
<evidence type="ECO:0000313" key="1">
    <source>
        <dbReference type="EMBL" id="MFC3493637.1"/>
    </source>
</evidence>
<reference evidence="2" key="1">
    <citation type="journal article" date="2019" name="Int. J. Syst. Evol. Microbiol.">
        <title>The Global Catalogue of Microorganisms (GCM) 10K type strain sequencing project: providing services to taxonomists for standard genome sequencing and annotation.</title>
        <authorList>
            <consortium name="The Broad Institute Genomics Platform"/>
            <consortium name="The Broad Institute Genome Sequencing Center for Infectious Disease"/>
            <person name="Wu L."/>
            <person name="Ma J."/>
        </authorList>
    </citation>
    <scope>NUCLEOTIDE SEQUENCE [LARGE SCALE GENOMIC DNA]</scope>
    <source>
        <strain evidence="2">CGMCC 4.7396</strain>
    </source>
</reference>
<evidence type="ECO:0000313" key="2">
    <source>
        <dbReference type="Proteomes" id="UP001595712"/>
    </source>
</evidence>
<sequence length="293" mass="31457">MDEQLTLAQTHPLTLGGQTVAEYVWRPHVPNTLSPRPFLHPVRTLAGTSVTEAMPPDHLHHLGVSLAVPDAGGANFWGGRTYVRGKGSVPLPNHGVQRHHRWDARGDSVLAHELHWIGPDGAALLRERRRIAARPVDDRAWALDFRFSLQNLTPEPLVISSPGAKGRTGAGYGGFFWRARRGLRTVTILGPGVSGVERLHGSTAPWLALRATGPEPWTLVFIDAAGQGDPWFVRGGDYVGVGPALAWSEPLTAAPGEGPRRRIITVVADGDLGPRSIEGLVEAVAASPAPREA</sequence>